<protein>
    <recommendedName>
        <fullName evidence="4">Phage holin</fullName>
    </recommendedName>
</protein>
<comment type="caution">
    <text evidence="2">The sequence shown here is derived from an EMBL/GenBank/DDBJ whole genome shotgun (WGS) entry which is preliminary data.</text>
</comment>
<feature type="transmembrane region" description="Helical" evidence="1">
    <location>
        <begin position="6"/>
        <end position="24"/>
    </location>
</feature>
<reference evidence="3" key="1">
    <citation type="submission" date="2014-05" db="EMBL/GenBank/DDBJ databases">
        <title>ATOL: Assembling a taxonomically balanced genome-scale reconstruction of the evolutionary history of the Enterobacteriaceae.</title>
        <authorList>
            <person name="Plunkett G. III"/>
            <person name="Neeno-Eckwall E.C."/>
            <person name="Glasner J.D."/>
            <person name="Perna N.T."/>
        </authorList>
    </citation>
    <scope>NUCLEOTIDE SEQUENCE [LARGE SCALE GENOMIC DNA]</scope>
    <source>
        <strain evidence="3">ATCC 49490</strain>
    </source>
</reference>
<dbReference type="InterPro" id="IPR006481">
    <property type="entry name" value="Phage_lambda_GpS_holin"/>
</dbReference>
<name>A0A084ZPS3_9ENTR</name>
<keyword evidence="1" id="KW-1133">Transmembrane helix</keyword>
<dbReference type="NCBIfam" id="TIGR01594">
    <property type="entry name" value="holin_lambda"/>
    <property type="match status" value="1"/>
</dbReference>
<keyword evidence="1" id="KW-0812">Transmembrane</keyword>
<dbReference type="Proteomes" id="UP000028630">
    <property type="component" value="Unassembled WGS sequence"/>
</dbReference>
<proteinExistence type="predicted"/>
<dbReference type="AlphaFoldDB" id="A0A084ZPS3"/>
<evidence type="ECO:0000256" key="1">
    <source>
        <dbReference type="SAM" id="Phobius"/>
    </source>
</evidence>
<dbReference type="EMBL" id="JMTB01000115">
    <property type="protein sequence ID" value="KFB99467.1"/>
    <property type="molecule type" value="Genomic_DNA"/>
</dbReference>
<accession>A0A084ZPS3</accession>
<sequence>MKWIATYLPALYAACAAVSISALMSIYDGKSLVQTITGSIACGIMTLAIAGSLEFLGFPANAVTFLGASIGFLGAEKVRNKVTSFIEGREKGQKGEQ</sequence>
<dbReference type="eggNOG" id="ENOG5032TM7">
    <property type="taxonomic scope" value="Bacteria"/>
</dbReference>
<evidence type="ECO:0008006" key="4">
    <source>
        <dbReference type="Google" id="ProtNLM"/>
    </source>
</evidence>
<dbReference type="Pfam" id="PF05106">
    <property type="entry name" value="Phage_holin_3_1"/>
    <property type="match status" value="1"/>
</dbReference>
<keyword evidence="1" id="KW-0472">Membrane</keyword>
<evidence type="ECO:0000313" key="3">
    <source>
        <dbReference type="Proteomes" id="UP000028630"/>
    </source>
</evidence>
<organism evidence="2 3">
    <name type="scientific">Trabulsiella guamensis ATCC 49490</name>
    <dbReference type="NCBI Taxonomy" id="1005994"/>
    <lineage>
        <taxon>Bacteria</taxon>
        <taxon>Pseudomonadati</taxon>
        <taxon>Pseudomonadota</taxon>
        <taxon>Gammaproteobacteria</taxon>
        <taxon>Enterobacterales</taxon>
        <taxon>Enterobacteriaceae</taxon>
        <taxon>Trabulsiella</taxon>
    </lineage>
</organism>
<gene>
    <name evidence="2" type="ORF">GTGU_04124</name>
</gene>
<feature type="transmembrane region" description="Helical" evidence="1">
    <location>
        <begin position="31"/>
        <end position="50"/>
    </location>
</feature>
<keyword evidence="3" id="KW-1185">Reference proteome</keyword>
<evidence type="ECO:0000313" key="2">
    <source>
        <dbReference type="EMBL" id="KFB99467.1"/>
    </source>
</evidence>